<evidence type="ECO:0000313" key="2">
    <source>
        <dbReference type="Proteomes" id="UP000194221"/>
    </source>
</evidence>
<keyword evidence="2" id="KW-1185">Reference proteome</keyword>
<accession>A0A1Y2PEA0</accession>
<dbReference type="AlphaFoldDB" id="A0A1Y2PEA0"/>
<dbReference type="InParanoid" id="A0A1Y2PEA0"/>
<dbReference type="OrthoDB" id="671157at2"/>
<dbReference type="InterPro" id="IPR021787">
    <property type="entry name" value="DUF3352"/>
</dbReference>
<dbReference type="Gene3D" id="2.20.110.10">
    <property type="entry name" value="Histone H3 K4-specific methyltransferase SET7/9 N-terminal domain"/>
    <property type="match status" value="1"/>
</dbReference>
<evidence type="ECO:0008006" key="3">
    <source>
        <dbReference type="Google" id="ProtNLM"/>
    </source>
</evidence>
<name>A0A1Y2PEA0_9FLAO</name>
<proteinExistence type="predicted"/>
<gene>
    <name evidence="1" type="ORF">WH52_06030</name>
</gene>
<dbReference type="SUPFAM" id="SSF82185">
    <property type="entry name" value="Histone H3 K4-specific methyltransferase SET7/9 N-terminal domain"/>
    <property type="match status" value="1"/>
</dbReference>
<reference evidence="1 2" key="1">
    <citation type="submission" date="2015-03" db="EMBL/GenBank/DDBJ databases">
        <title>Genome sequence of Tenacibaculum sp. S2-2, isolated from intestinal microbiota of sea cucumber, Apostichopus japonicas.</title>
        <authorList>
            <person name="Shao Z."/>
            <person name="Wang L."/>
            <person name="Li X."/>
        </authorList>
    </citation>
    <scope>NUCLEOTIDE SEQUENCE [LARGE SCALE GENOMIC DNA]</scope>
    <source>
        <strain evidence="1 2">S2-2</strain>
    </source>
</reference>
<sequence length="665" mass="77256">MKKKIIWAVLAALFSFILYQVYVFSLAEEDNINPIYLIPEDAVFVIDTKRPIDTWDEVSASPIWKHLQTNTSIKKASKNVASFDQTFQDQKNIIDFIGERDLLISVHVYKPKKYGLLYVADLQKLSKLRFLKTAISKLAGDNFKVTKRVFKEHEIIELYDKKKRETLHISFIKNQLIASYTHVLVENSINQYTNPKIGRDVNFVEIKKETDDSGFFNVFIQHKYLDQFLNCFTKASDLTYYNNIKNTLYYSGFDVSLIEGSIIQAIGYTNVNETSQTYLKAIQKSGKGKRTVAKIAPKNTSLYFSIGFDSFDEFHNNVEELQKENPKQFEIYSNQSKAIEEKLDINLKKHIYSWIGDEIALLHFSSALSKNKKDIAVVIKTDDIDDAKENLQHVLSKIKENTPLKYKQINYQGYPINFFDLKGFFKMLAGNMFSKMEKPYFTIIDDYVVFSTSPNTLKSIINDNITGYTLNTSDKFEEFNYHFEKKSSIYTYINTPLIYNELLDISDRKTRVELQKNKNYITCFSQMGLQLISDGGLFKTNITTSYQNPKVLSEELQKEIQLKKELLEKIKPQKDSVIELNADTAFILPEIHPPDLSTSEYKEFYDDKTLKFEVELDDGMLDGDFKMYYSNGKLKLKGQFKKGKQSGTWRAYSKETGKQIFKKRF</sequence>
<dbReference type="RefSeq" id="WP_086030046.1">
    <property type="nucleotide sequence ID" value="NZ_LAPZ01000003.1"/>
</dbReference>
<evidence type="ECO:0000313" key="1">
    <source>
        <dbReference type="EMBL" id="OSY88321.1"/>
    </source>
</evidence>
<organism evidence="1 2">
    <name type="scientific">Tenacibaculum holothuriorum</name>
    <dbReference type="NCBI Taxonomy" id="1635173"/>
    <lineage>
        <taxon>Bacteria</taxon>
        <taxon>Pseudomonadati</taxon>
        <taxon>Bacteroidota</taxon>
        <taxon>Flavobacteriia</taxon>
        <taxon>Flavobacteriales</taxon>
        <taxon>Flavobacteriaceae</taxon>
        <taxon>Tenacibaculum</taxon>
    </lineage>
</organism>
<dbReference type="STRING" id="1635173.WH52_06030"/>
<dbReference type="EMBL" id="LAPZ01000003">
    <property type="protein sequence ID" value="OSY88321.1"/>
    <property type="molecule type" value="Genomic_DNA"/>
</dbReference>
<dbReference type="Proteomes" id="UP000194221">
    <property type="component" value="Unassembled WGS sequence"/>
</dbReference>
<dbReference type="Pfam" id="PF11832">
    <property type="entry name" value="DUF3352"/>
    <property type="match status" value="1"/>
</dbReference>
<comment type="caution">
    <text evidence="1">The sequence shown here is derived from an EMBL/GenBank/DDBJ whole genome shotgun (WGS) entry which is preliminary data.</text>
</comment>
<protein>
    <recommendedName>
        <fullName evidence="3">DUF3352 domain-containing protein</fullName>
    </recommendedName>
</protein>